<feature type="compositionally biased region" description="Low complexity" evidence="1">
    <location>
        <begin position="52"/>
        <end position="71"/>
    </location>
</feature>
<name>A0A0P1BTH9_9BASI</name>
<evidence type="ECO:0000256" key="1">
    <source>
        <dbReference type="SAM" id="MobiDB-lite"/>
    </source>
</evidence>
<feature type="compositionally biased region" description="Low complexity" evidence="1">
    <location>
        <begin position="22"/>
        <end position="40"/>
    </location>
</feature>
<feature type="compositionally biased region" description="Basic residues" evidence="1">
    <location>
        <begin position="292"/>
        <end position="302"/>
    </location>
</feature>
<protein>
    <recommendedName>
        <fullName evidence="5">Transmembrane protein</fullName>
    </recommendedName>
</protein>
<feature type="transmembrane region" description="Helical" evidence="2">
    <location>
        <begin position="636"/>
        <end position="660"/>
    </location>
</feature>
<dbReference type="InterPro" id="IPR037737">
    <property type="entry name" value="Srf1"/>
</dbReference>
<feature type="compositionally biased region" description="Polar residues" evidence="1">
    <location>
        <begin position="139"/>
        <end position="148"/>
    </location>
</feature>
<feature type="compositionally biased region" description="Polar residues" evidence="1">
    <location>
        <begin position="86"/>
        <end position="103"/>
    </location>
</feature>
<dbReference type="GO" id="GO:0071944">
    <property type="term" value="C:cell periphery"/>
    <property type="evidence" value="ECO:0007669"/>
    <property type="project" value="TreeGrafter"/>
</dbReference>
<dbReference type="PANTHER" id="PTHR36819">
    <property type="entry name" value="REGULATOR OF PHOSPHOLIPASE D SRF1"/>
    <property type="match status" value="1"/>
</dbReference>
<evidence type="ECO:0000313" key="4">
    <source>
        <dbReference type="Proteomes" id="UP000054845"/>
    </source>
</evidence>
<evidence type="ECO:0008006" key="5">
    <source>
        <dbReference type="Google" id="ProtNLM"/>
    </source>
</evidence>
<keyword evidence="2" id="KW-1133">Transmembrane helix</keyword>
<keyword evidence="2" id="KW-0812">Transmembrane</keyword>
<dbReference type="GO" id="GO:0000324">
    <property type="term" value="C:fungal-type vacuole"/>
    <property type="evidence" value="ECO:0007669"/>
    <property type="project" value="TreeGrafter"/>
</dbReference>
<feature type="compositionally biased region" description="Polar residues" evidence="1">
    <location>
        <begin position="384"/>
        <end position="398"/>
    </location>
</feature>
<evidence type="ECO:0000313" key="3">
    <source>
        <dbReference type="EMBL" id="CEH19358.1"/>
    </source>
</evidence>
<dbReference type="OrthoDB" id="1436450at2759"/>
<dbReference type="PANTHER" id="PTHR36819:SF1">
    <property type="entry name" value="REGULATOR OF PHOSPHOLIPASE D SRF1"/>
    <property type="match status" value="1"/>
</dbReference>
<feature type="compositionally biased region" description="Basic and acidic residues" evidence="1">
    <location>
        <begin position="320"/>
        <end position="335"/>
    </location>
</feature>
<sequence length="672" mass="71214">MAVPAPVKTHVGSGGSSEGPKSVLSNVVSALATSSSASSSGPSKKVEDTKSQGQDAQDGAPAALTAASASADQGRSTHGACAANHAPSNIQFDEASLLSSPPRSCNRLPSPASEHSKLHSAAERATVGNTSGAAGPNGVGSSAGQANHTFGGLGLGLSHAGRNHRGSELSFSGTTSYASSVRDNRAEGSSSGTPHGTLHRSKISTRPPWARNDPPSPPTSPPVRALHGAKPSELSLEAQPQARGAASPQKPDSSESPQVGRPRSESDDSDGASSSGEPGPTRFWTFTLPAKYRARLHSHHLRMQQNSQAQTQAQTEEESRDSSIDQGEHLDGGRERSRRASGTGVAGAAGRQSAAELAGSGLMGWRRKSAKGSQELKQDGAPLSPTSQEGRWPSSTGARSGKRGQEQNDEAPSPHLPDATMNAHIKSGPVHQDSFTRHQPHTPGWESPWRPESYSGGSIEIGRYRFGGHDLRGEKMERHDTSPRLDWWRNFLLHNAFVPGLFRFINIGFTSATLAIAIRLYVVLKQQAAADSVGSSPLVAIIFGPPTLLHVGWQIYLEYFGKPIGLWAVRNKLLYSLVDLVFICMWSAELSLSFDNYLTSSLVCVADINPFAGLETQSPLTDPAKKPIICRLQGTLIGLVFVSLIAYVIVLVLSLFRIFVRVSGPRTKGTYA</sequence>
<dbReference type="AlphaFoldDB" id="A0A0P1BTH9"/>
<feature type="compositionally biased region" description="Low complexity" evidence="1">
    <location>
        <begin position="304"/>
        <end position="314"/>
    </location>
</feature>
<evidence type="ECO:0000256" key="2">
    <source>
        <dbReference type="SAM" id="Phobius"/>
    </source>
</evidence>
<feature type="compositionally biased region" description="Polar residues" evidence="1">
    <location>
        <begin position="169"/>
        <end position="194"/>
    </location>
</feature>
<dbReference type="EMBL" id="CCYA01000389">
    <property type="protein sequence ID" value="CEH19358.1"/>
    <property type="molecule type" value="Genomic_DNA"/>
</dbReference>
<proteinExistence type="predicted"/>
<reference evidence="3 4" key="1">
    <citation type="submission" date="2014-09" db="EMBL/GenBank/DDBJ databases">
        <authorList>
            <person name="Magalhaes I.L.F."/>
            <person name="Oliveira U."/>
            <person name="Santos F.R."/>
            <person name="Vidigal T.H.D.A."/>
            <person name="Brescovit A.D."/>
            <person name="Santos A.J."/>
        </authorList>
    </citation>
    <scope>NUCLEOTIDE SEQUENCE [LARGE SCALE GENOMIC DNA]</scope>
</reference>
<feature type="transmembrane region" description="Helical" evidence="2">
    <location>
        <begin position="501"/>
        <end position="522"/>
    </location>
</feature>
<accession>A0A0P1BTH9</accession>
<keyword evidence="2" id="KW-0472">Membrane</keyword>
<feature type="compositionally biased region" description="Low complexity" evidence="1">
    <location>
        <begin position="271"/>
        <end position="280"/>
    </location>
</feature>
<organism evidence="3 4">
    <name type="scientific">Ceraceosorus bombacis</name>
    <dbReference type="NCBI Taxonomy" id="401625"/>
    <lineage>
        <taxon>Eukaryota</taxon>
        <taxon>Fungi</taxon>
        <taxon>Dikarya</taxon>
        <taxon>Basidiomycota</taxon>
        <taxon>Ustilaginomycotina</taxon>
        <taxon>Exobasidiomycetes</taxon>
        <taxon>Ceraceosorales</taxon>
        <taxon>Ceraceosoraceae</taxon>
        <taxon>Ceraceosorus</taxon>
    </lineage>
</organism>
<keyword evidence="4" id="KW-1185">Reference proteome</keyword>
<feature type="transmembrane region" description="Helical" evidence="2">
    <location>
        <begin position="534"/>
        <end position="553"/>
    </location>
</feature>
<dbReference type="Proteomes" id="UP000054845">
    <property type="component" value="Unassembled WGS sequence"/>
</dbReference>
<feature type="region of interest" description="Disordered" evidence="1">
    <location>
        <begin position="1"/>
        <end position="452"/>
    </location>
</feature>